<evidence type="ECO:0000313" key="3">
    <source>
        <dbReference type="EMBL" id="MBL0706570.1"/>
    </source>
</evidence>
<dbReference type="PANTHER" id="PTHR21666:SF286">
    <property type="entry name" value="LIPOPROTEIN NLPD"/>
    <property type="match status" value="1"/>
</dbReference>
<evidence type="ECO:0000256" key="1">
    <source>
        <dbReference type="SAM" id="Coils"/>
    </source>
</evidence>
<reference evidence="3 4" key="1">
    <citation type="submission" date="2021-01" db="EMBL/GenBank/DDBJ databases">
        <title>Genome public.</title>
        <authorList>
            <person name="Liu C."/>
            <person name="Sun Q."/>
        </authorList>
    </citation>
    <scope>NUCLEOTIDE SEQUENCE [LARGE SCALE GENOMIC DNA]</scope>
    <source>
        <strain evidence="3 4">JC656</strain>
    </source>
</reference>
<dbReference type="Proteomes" id="UP000639051">
    <property type="component" value="Unassembled WGS sequence"/>
</dbReference>
<dbReference type="InterPro" id="IPR050570">
    <property type="entry name" value="Cell_wall_metabolism_enzyme"/>
</dbReference>
<comment type="caution">
    <text evidence="3">The sequence shown here is derived from an EMBL/GenBank/DDBJ whole genome shotgun (WGS) entry which is preliminary data.</text>
</comment>
<dbReference type="SUPFAM" id="SSF51261">
    <property type="entry name" value="Duplicated hybrid motif"/>
    <property type="match status" value="1"/>
</dbReference>
<dbReference type="EMBL" id="JAERRC010000030">
    <property type="protein sequence ID" value="MBL0706570.1"/>
    <property type="molecule type" value="Genomic_DNA"/>
</dbReference>
<dbReference type="InterPro" id="IPR011055">
    <property type="entry name" value="Dup_hybrid_motif"/>
</dbReference>
<feature type="coiled-coil region" evidence="1">
    <location>
        <begin position="48"/>
        <end position="75"/>
    </location>
</feature>
<evidence type="ECO:0000259" key="2">
    <source>
        <dbReference type="Pfam" id="PF01551"/>
    </source>
</evidence>
<proteinExistence type="predicted"/>
<feature type="coiled-coil region" evidence="1">
    <location>
        <begin position="196"/>
        <end position="276"/>
    </location>
</feature>
<evidence type="ECO:0000313" key="4">
    <source>
        <dbReference type="Proteomes" id="UP000639051"/>
    </source>
</evidence>
<keyword evidence="4" id="KW-1185">Reference proteome</keyword>
<name>A0ABS1K4W8_9MICC</name>
<organism evidence="3 4">
    <name type="scientific">Sinomonas cellulolyticus</name>
    <dbReference type="NCBI Taxonomy" id="2801916"/>
    <lineage>
        <taxon>Bacteria</taxon>
        <taxon>Bacillati</taxon>
        <taxon>Actinomycetota</taxon>
        <taxon>Actinomycetes</taxon>
        <taxon>Micrococcales</taxon>
        <taxon>Micrococcaceae</taxon>
        <taxon>Sinomonas</taxon>
    </lineage>
</organism>
<dbReference type="Gene3D" id="1.20.5.340">
    <property type="match status" value="1"/>
</dbReference>
<dbReference type="InterPro" id="IPR016047">
    <property type="entry name" value="M23ase_b-sheet_dom"/>
</dbReference>
<accession>A0ABS1K4W8</accession>
<gene>
    <name evidence="3" type="ORF">JJE72_13825</name>
</gene>
<feature type="domain" description="M23ase beta-sheet core" evidence="2">
    <location>
        <begin position="386"/>
        <end position="485"/>
    </location>
</feature>
<dbReference type="PANTHER" id="PTHR21666">
    <property type="entry name" value="PEPTIDASE-RELATED"/>
    <property type="match status" value="1"/>
</dbReference>
<keyword evidence="1" id="KW-0175">Coiled coil</keyword>
<dbReference type="SUPFAM" id="SSF57997">
    <property type="entry name" value="Tropomyosin"/>
    <property type="match status" value="1"/>
</dbReference>
<dbReference type="CDD" id="cd12797">
    <property type="entry name" value="M23_peptidase"/>
    <property type="match status" value="1"/>
</dbReference>
<dbReference type="Pfam" id="PF01551">
    <property type="entry name" value="Peptidase_M23"/>
    <property type="match status" value="1"/>
</dbReference>
<dbReference type="Gene3D" id="2.70.70.10">
    <property type="entry name" value="Glucose Permease (Domain IIA)"/>
    <property type="match status" value="1"/>
</dbReference>
<protein>
    <submittedName>
        <fullName evidence="3">Peptidoglycan DD-metalloendopeptidase family protein</fullName>
    </submittedName>
</protein>
<sequence>MSSPLARAALPQNVRAAVRRAVGLSATVALVVGLSVTGSAVSGPAATADNLDDQKAQLEQRAQDVKESLEFLDGKIQQTAADLATYQAQLPGAQQALLDAQGRVTTATNEVNALAVRVDAAQQNKAKITAQIEADRGKMDSTKKLIGEIASESYMSGGVPSSIGVMLGSGDKDSLTGSLDLADTVMESQNSALEQLSQQNAANVNSQARLDAVEAEIKDLKAKADEALAREQAARDDAAAKKAAVDKLVDDTGRLSRELEAQRPAIQQQIADVKAQQDQVAAQIAERDRKLREAWEAEQRRIAAQRAEEARQAAIRAGQERAAAEAAAQAAADQAAAETRQAKAAAVTQSSWGLIHPFRGIPITSGYGWRATPPGTIDFYGTGGYMHTGIDFGAPCGTPVYAPAAGTVTTAGWTNGGGGYTVMISHGVVNGNSLTTVYYHNSSVQVSVGQSVAQGQLIAYSGSTGNSTGCHAHFETWLNGSPVDPMGLL</sequence>